<keyword evidence="4" id="KW-1185">Reference proteome</keyword>
<dbReference type="NCBIfam" id="NF004815">
    <property type="entry name" value="PRK06169.1"/>
    <property type="match status" value="1"/>
</dbReference>
<dbReference type="PANTHER" id="PTHR11895">
    <property type="entry name" value="TRANSAMIDASE"/>
    <property type="match status" value="1"/>
</dbReference>
<proteinExistence type="inferred from homology"/>
<sequence length="464" mass="48770">MSKPHLLSAQALVEAYRKRSLSPVEATRSCLDRIAALDGRLNAFCLVDEDSALADARASEARWMRGQPAGLVDGVPTSIKDLFLTKKWPTMRGSLTVSREQSCDVDAPPVARLREQGAVFLGKTTTTEFGHKGVGDSPLTGITRNPWNTDLTPGGSSCGAGVAAAAAMAPLNLGSDGGGSIRIPASFCGVFGIKPGYGRVPSAPAGTAGSLPANGPLTRTVADAALMLQVISGDDSRDWTSLPEPGLELLGQLESGVSGLRIAYARTIGTAPVTGEVDAAVATAAETFRSLGADVEEIALDLPGAVEAYYAILSVTLGTTLDGFTEAQRALVDPGLLILADDGRRLSAFDYARALHVARAAIGVAMRKLHERYDLLLLPSMPRTAFRVGEDFPGDTGGQWRADWTPFSFPFNLTCQPACSIPCGLSSDGLPIGLQIVGRVRDEALVLRAARAFETTRHFPSPNL</sequence>
<dbReference type="InterPro" id="IPR023631">
    <property type="entry name" value="Amidase_dom"/>
</dbReference>
<keyword evidence="3" id="KW-0808">Transferase</keyword>
<dbReference type="RefSeq" id="WP_103874393.1">
    <property type="nucleotide sequence ID" value="NZ_FNUY01000009.1"/>
</dbReference>
<evidence type="ECO:0000256" key="1">
    <source>
        <dbReference type="ARBA" id="ARBA00009199"/>
    </source>
</evidence>
<dbReference type="InterPro" id="IPR000120">
    <property type="entry name" value="Amidase"/>
</dbReference>
<dbReference type="AlphaFoldDB" id="A0A1H6C8Z0"/>
<gene>
    <name evidence="3" type="ORF">SAMN04488115_109142</name>
</gene>
<dbReference type="Proteomes" id="UP000236743">
    <property type="component" value="Unassembled WGS sequence"/>
</dbReference>
<comment type="similarity">
    <text evidence="1">Belongs to the amidase family.</text>
</comment>
<evidence type="ECO:0000313" key="3">
    <source>
        <dbReference type="EMBL" id="SEG69363.1"/>
    </source>
</evidence>
<organism evidence="3 4">
    <name type="scientific">Bosea lathyri</name>
    <dbReference type="NCBI Taxonomy" id="1036778"/>
    <lineage>
        <taxon>Bacteria</taxon>
        <taxon>Pseudomonadati</taxon>
        <taxon>Pseudomonadota</taxon>
        <taxon>Alphaproteobacteria</taxon>
        <taxon>Hyphomicrobiales</taxon>
        <taxon>Boseaceae</taxon>
        <taxon>Bosea</taxon>
    </lineage>
</organism>
<dbReference type="PANTHER" id="PTHR11895:SF7">
    <property type="entry name" value="GLUTAMYL-TRNA(GLN) AMIDOTRANSFERASE SUBUNIT A, MITOCHONDRIAL"/>
    <property type="match status" value="1"/>
</dbReference>
<dbReference type="EMBL" id="FNUY01000009">
    <property type="protein sequence ID" value="SEG69363.1"/>
    <property type="molecule type" value="Genomic_DNA"/>
</dbReference>
<dbReference type="Gene3D" id="3.90.1300.10">
    <property type="entry name" value="Amidase signature (AS) domain"/>
    <property type="match status" value="1"/>
</dbReference>
<dbReference type="OrthoDB" id="9814821at2"/>
<accession>A0A1H6C8Z0</accession>
<evidence type="ECO:0000313" key="4">
    <source>
        <dbReference type="Proteomes" id="UP000236743"/>
    </source>
</evidence>
<dbReference type="Pfam" id="PF01425">
    <property type="entry name" value="Amidase"/>
    <property type="match status" value="1"/>
</dbReference>
<evidence type="ECO:0000259" key="2">
    <source>
        <dbReference type="Pfam" id="PF01425"/>
    </source>
</evidence>
<reference evidence="3 4" key="1">
    <citation type="submission" date="2016-10" db="EMBL/GenBank/DDBJ databases">
        <authorList>
            <person name="de Groot N.N."/>
        </authorList>
    </citation>
    <scope>NUCLEOTIDE SEQUENCE [LARGE SCALE GENOMIC DNA]</scope>
    <source>
        <strain evidence="3 4">DSM 26656</strain>
    </source>
</reference>
<feature type="domain" description="Amidase" evidence="2">
    <location>
        <begin position="25"/>
        <end position="447"/>
    </location>
</feature>
<dbReference type="GO" id="GO:0016740">
    <property type="term" value="F:transferase activity"/>
    <property type="evidence" value="ECO:0007669"/>
    <property type="project" value="UniProtKB-KW"/>
</dbReference>
<protein>
    <submittedName>
        <fullName evidence="3">Aspartyl-tRNA(Asn)/glutamyl-tRNA(Gln) amidotransferase subunit A</fullName>
    </submittedName>
</protein>
<dbReference type="SUPFAM" id="SSF75304">
    <property type="entry name" value="Amidase signature (AS) enzymes"/>
    <property type="match status" value="1"/>
</dbReference>
<name>A0A1H6C8Z0_9HYPH</name>
<dbReference type="InterPro" id="IPR036928">
    <property type="entry name" value="AS_sf"/>
</dbReference>